<evidence type="ECO:0000256" key="1">
    <source>
        <dbReference type="ARBA" id="ARBA00004481"/>
    </source>
</evidence>
<keyword evidence="13" id="KW-1185">Reference proteome</keyword>
<evidence type="ECO:0000256" key="9">
    <source>
        <dbReference type="SAM" id="MobiDB-lite"/>
    </source>
</evidence>
<feature type="compositionally biased region" description="Basic residues" evidence="9">
    <location>
        <begin position="304"/>
        <end position="313"/>
    </location>
</feature>
<keyword evidence="8" id="KW-0472">Membrane</keyword>
<feature type="region of interest" description="Disordered" evidence="9">
    <location>
        <begin position="162"/>
        <end position="447"/>
    </location>
</feature>
<feature type="domain" description="Vta1/callose synthase N-terminal" evidence="10">
    <location>
        <begin position="19"/>
        <end position="162"/>
    </location>
</feature>
<feature type="compositionally biased region" description="Low complexity" evidence="9">
    <location>
        <begin position="415"/>
        <end position="434"/>
    </location>
</feature>
<dbReference type="Gene3D" id="1.25.40.270">
    <property type="entry name" value="Vacuolar protein sorting-associated protein vta1"/>
    <property type="match status" value="1"/>
</dbReference>
<evidence type="ECO:0000259" key="11">
    <source>
        <dbReference type="Pfam" id="PF18097"/>
    </source>
</evidence>
<evidence type="ECO:0000313" key="13">
    <source>
        <dbReference type="Proteomes" id="UP001556367"/>
    </source>
</evidence>
<proteinExistence type="inferred from homology"/>
<dbReference type="Proteomes" id="UP001556367">
    <property type="component" value="Unassembled WGS sequence"/>
</dbReference>
<feature type="compositionally biased region" description="Low complexity" evidence="9">
    <location>
        <begin position="195"/>
        <end position="229"/>
    </location>
</feature>
<organism evidence="12 13">
    <name type="scientific">Hohenbuehelia grisea</name>
    <dbReference type="NCBI Taxonomy" id="104357"/>
    <lineage>
        <taxon>Eukaryota</taxon>
        <taxon>Fungi</taxon>
        <taxon>Dikarya</taxon>
        <taxon>Basidiomycota</taxon>
        <taxon>Agaricomycotina</taxon>
        <taxon>Agaricomycetes</taxon>
        <taxon>Agaricomycetidae</taxon>
        <taxon>Agaricales</taxon>
        <taxon>Pleurotineae</taxon>
        <taxon>Pleurotaceae</taxon>
        <taxon>Hohenbuehelia</taxon>
    </lineage>
</organism>
<dbReference type="InterPro" id="IPR041212">
    <property type="entry name" value="Vta1_C"/>
</dbReference>
<keyword evidence="4" id="KW-0813">Transport</keyword>
<dbReference type="InterPro" id="IPR044538">
    <property type="entry name" value="Vta1-like"/>
</dbReference>
<dbReference type="PANTHER" id="PTHR46009:SF1">
    <property type="entry name" value="VACUOLAR PROTEIN SORTING-ASSOCIATED PROTEIN VTA1 HOMOLOG"/>
    <property type="match status" value="1"/>
</dbReference>
<keyword evidence="7" id="KW-0653">Protein transport</keyword>
<comment type="subcellular location">
    <subcellularLocation>
        <location evidence="2">Cytoplasm</location>
    </subcellularLocation>
    <subcellularLocation>
        <location evidence="1">Endosome membrane</location>
        <topology evidence="1">Peripheral membrane protein</topology>
    </subcellularLocation>
</comment>
<accession>A0ABR3J7U6</accession>
<evidence type="ECO:0000313" key="12">
    <source>
        <dbReference type="EMBL" id="KAL0951568.1"/>
    </source>
</evidence>
<name>A0ABR3J7U6_9AGAR</name>
<keyword evidence="6" id="KW-0967">Endosome</keyword>
<evidence type="ECO:0000256" key="6">
    <source>
        <dbReference type="ARBA" id="ARBA00022753"/>
    </source>
</evidence>
<feature type="compositionally biased region" description="Polar residues" evidence="9">
    <location>
        <begin position="349"/>
        <end position="366"/>
    </location>
</feature>
<evidence type="ECO:0000256" key="2">
    <source>
        <dbReference type="ARBA" id="ARBA00004496"/>
    </source>
</evidence>
<gene>
    <name evidence="12" type="ORF">HGRIS_008250</name>
</gene>
<sequence length="514" mass="54627">MAAPRLLGLPPISPELKAISPFLQRADELQKQDPIMAYWCTYHAAQVGISIKAKDNASRNVLFDLLGVLERMKEEIGPSDAVDVEAASAAYVENFALRVFNMADNEDRKGNATRSTAKKFLAAANFLEVLKVFPQTYVTDTNEEKARYARWKAVDIAKAFREGRQPTAGPAGSELPVASSPKEPTKLPSPPPFNSHPTTSSTQTNTASSSSSHSRPHTSSSHTSPSSSPQFKPSTPPHLKRISPPPQMDPADIARANLLHTPPKSAGQFGLSPQPGDAQGSWSTVATPGMTDVFEDDDDEARAHQKATSKGKRRDSGSPSSRGSPPKRGHKRVSSNESDGGHTKKAVHFTSSVAGTSPPTQGSPTIHSAVRDSGVDFGVGFGSPGSRGVIPPPPPPFQTPSEPTSPTVYRHLKGSPPRSHAAYPPASPPSLISHPNPPSPPSSELFARSIPLGSAVIPPPPIPSAPPQSAPIELTPAIITKVQKHCRFAISSLDYEDAEQARKELRAALAILGE</sequence>
<evidence type="ECO:0000256" key="5">
    <source>
        <dbReference type="ARBA" id="ARBA00022490"/>
    </source>
</evidence>
<keyword evidence="5" id="KW-0963">Cytoplasm</keyword>
<evidence type="ECO:0000256" key="4">
    <source>
        <dbReference type="ARBA" id="ARBA00022448"/>
    </source>
</evidence>
<dbReference type="InterPro" id="IPR023175">
    <property type="entry name" value="Vta1/CALS_N_sf"/>
</dbReference>
<evidence type="ECO:0000256" key="8">
    <source>
        <dbReference type="ARBA" id="ARBA00023136"/>
    </source>
</evidence>
<dbReference type="PANTHER" id="PTHR46009">
    <property type="entry name" value="VACUOLAR PROTEIN SORTING-ASSOCIATED PROTEIN VTA1 HOMOLOG"/>
    <property type="match status" value="1"/>
</dbReference>
<evidence type="ECO:0000256" key="7">
    <source>
        <dbReference type="ARBA" id="ARBA00022927"/>
    </source>
</evidence>
<comment type="caution">
    <text evidence="12">The sequence shown here is derived from an EMBL/GenBank/DDBJ whole genome shotgun (WGS) entry which is preliminary data.</text>
</comment>
<dbReference type="EMBL" id="JASNQZ010000011">
    <property type="protein sequence ID" value="KAL0951568.1"/>
    <property type="molecule type" value="Genomic_DNA"/>
</dbReference>
<dbReference type="Pfam" id="PF18097">
    <property type="entry name" value="Vta1_C"/>
    <property type="match status" value="1"/>
</dbReference>
<feature type="domain" description="Vta1 C-terminal" evidence="11">
    <location>
        <begin position="478"/>
        <end position="513"/>
    </location>
</feature>
<dbReference type="InterPro" id="IPR039431">
    <property type="entry name" value="Vta1/CALS_N"/>
</dbReference>
<evidence type="ECO:0008006" key="14">
    <source>
        <dbReference type="Google" id="ProtNLM"/>
    </source>
</evidence>
<dbReference type="Gene3D" id="1.20.5.420">
    <property type="entry name" value="Immunoglobulin FC, subunit C"/>
    <property type="match status" value="1"/>
</dbReference>
<evidence type="ECO:0000256" key="3">
    <source>
        <dbReference type="ARBA" id="ARBA00007895"/>
    </source>
</evidence>
<evidence type="ECO:0000259" key="10">
    <source>
        <dbReference type="Pfam" id="PF04652"/>
    </source>
</evidence>
<dbReference type="Pfam" id="PF04652">
    <property type="entry name" value="Vta1"/>
    <property type="match status" value="1"/>
</dbReference>
<protein>
    <recommendedName>
        <fullName evidence="14">DUF605-domain-containing protein</fullName>
    </recommendedName>
</protein>
<reference evidence="13" key="1">
    <citation type="submission" date="2024-06" db="EMBL/GenBank/DDBJ databases">
        <title>Multi-omics analyses provide insights into the biosynthesis of the anticancer antibiotic pleurotin in Hohenbuehelia grisea.</title>
        <authorList>
            <person name="Weaver J.A."/>
            <person name="Alberti F."/>
        </authorList>
    </citation>
    <scope>NUCLEOTIDE SEQUENCE [LARGE SCALE GENOMIC DNA]</scope>
    <source>
        <strain evidence="13">T-177</strain>
    </source>
</reference>
<comment type="similarity">
    <text evidence="3">Belongs to the VTA1 family.</text>
</comment>